<name>A0A0L0NKT7_TOLOC</name>
<dbReference type="Proteomes" id="UP000036947">
    <property type="component" value="Unassembled WGS sequence"/>
</dbReference>
<evidence type="ECO:0000313" key="2">
    <source>
        <dbReference type="EMBL" id="KND94623.1"/>
    </source>
</evidence>
<gene>
    <name evidence="2" type="ORF">TOPH_01340</name>
</gene>
<dbReference type="Pfam" id="PF09949">
    <property type="entry name" value="APP1_cat"/>
    <property type="match status" value="1"/>
</dbReference>
<dbReference type="STRING" id="1163406.A0A0L0NKT7"/>
<dbReference type="GO" id="GO:0008195">
    <property type="term" value="F:phosphatidate phosphatase activity"/>
    <property type="evidence" value="ECO:0007669"/>
    <property type="project" value="InterPro"/>
</dbReference>
<dbReference type="AlphaFoldDB" id="A0A0L0NKT7"/>
<protein>
    <submittedName>
        <fullName evidence="2">Phosphatidate phosphatase APP1</fullName>
    </submittedName>
</protein>
<feature type="domain" description="Phosphatidate phosphatase APP1 catalytic" evidence="1">
    <location>
        <begin position="252"/>
        <end position="405"/>
    </location>
</feature>
<evidence type="ECO:0000259" key="1">
    <source>
        <dbReference type="Pfam" id="PF09949"/>
    </source>
</evidence>
<evidence type="ECO:0000313" key="3">
    <source>
        <dbReference type="Proteomes" id="UP000036947"/>
    </source>
</evidence>
<comment type="caution">
    <text evidence="2">The sequence shown here is derived from an EMBL/GenBank/DDBJ whole genome shotgun (WGS) entry which is preliminary data.</text>
</comment>
<dbReference type="OrthoDB" id="414243at2759"/>
<dbReference type="InterPro" id="IPR052935">
    <property type="entry name" value="Mg2+_PAP"/>
</dbReference>
<reference evidence="2 3" key="1">
    <citation type="journal article" date="2015" name="BMC Genomics">
        <title>The genome of the truffle-parasite Tolypocladium ophioglossoides and the evolution of antifungal peptaibiotics.</title>
        <authorList>
            <person name="Quandt C.A."/>
            <person name="Bushley K.E."/>
            <person name="Spatafora J.W."/>
        </authorList>
    </citation>
    <scope>NUCLEOTIDE SEQUENCE [LARGE SCALE GENOMIC DNA]</scope>
    <source>
        <strain evidence="2 3">CBS 100239</strain>
    </source>
</reference>
<sequence length="455" mass="50588">MATVDLERRCNQLPLSQVRPALALQDRHHADTRARVTGSSPLNIGNVVNPSSFAGAMQLRTRKENKFDEVESNLPDPRLPRLETSQLLSLSGFLTWLGNLNPFGKPVTSEDLVWLLDNTAFKSSPRGAESLWQAEFVAAVFEREAKGRAVDMVTAVVRAVGLADDAEERKTVEERVTPFLWDIRPARTITAVQAQHGTQLRLGPTNVNGLSSNVLSVPSSGKGSLVETSTRLGGGEGSIVGMQTYYAGPDGWGIISDIDDTIKVTMTSDPVGILRETFVNSPSPIPGMPEFYAEMKSFLPKDTAWFYLSASPYNLYPFLKQFRKQFYPPGTLILRDSSWKTVAGLLSALTLNTDEYKVGRMRKINSWLPQRKMIAIGDSTQSDPEAYGEIYRTIPGWIKMILIRKATDVTAFGIDEKNESQRFERAFKDIPPGAWHVFEDPSECVQIIKDAMKRN</sequence>
<dbReference type="InterPro" id="IPR019236">
    <property type="entry name" value="APP1_cat"/>
</dbReference>
<dbReference type="EMBL" id="LFRF01000002">
    <property type="protein sequence ID" value="KND94623.1"/>
    <property type="molecule type" value="Genomic_DNA"/>
</dbReference>
<dbReference type="PANTHER" id="PTHR28208">
    <property type="entry name" value="PHOSPHATIDATE PHOSPHATASE APP1"/>
    <property type="match status" value="1"/>
</dbReference>
<dbReference type="GO" id="GO:0030479">
    <property type="term" value="C:actin cortical patch"/>
    <property type="evidence" value="ECO:0007669"/>
    <property type="project" value="TreeGrafter"/>
</dbReference>
<dbReference type="PANTHER" id="PTHR28208:SF1">
    <property type="entry name" value="FILAMENT ORGANIZATION PROTEIN APP1-LIKE, PUTATIVE (AFU_ORTHOLOGUE AFUA_1G06650)-RELATED"/>
    <property type="match status" value="1"/>
</dbReference>
<keyword evidence="3" id="KW-1185">Reference proteome</keyword>
<proteinExistence type="predicted"/>
<organism evidence="2 3">
    <name type="scientific">Tolypocladium ophioglossoides (strain CBS 100239)</name>
    <name type="common">Snaketongue truffleclub</name>
    <name type="synonym">Elaphocordyceps ophioglossoides</name>
    <dbReference type="NCBI Taxonomy" id="1163406"/>
    <lineage>
        <taxon>Eukaryota</taxon>
        <taxon>Fungi</taxon>
        <taxon>Dikarya</taxon>
        <taxon>Ascomycota</taxon>
        <taxon>Pezizomycotina</taxon>
        <taxon>Sordariomycetes</taxon>
        <taxon>Hypocreomycetidae</taxon>
        <taxon>Hypocreales</taxon>
        <taxon>Ophiocordycipitaceae</taxon>
        <taxon>Tolypocladium</taxon>
    </lineage>
</organism>
<accession>A0A0L0NKT7</accession>